<sequence>MGCGISTMDRNDIASTGRRRVYGRLRHQNAIVPPVGDNNKKICDNVDDDYNDYQEPKRNEEGLIEKKCVVDKKDEERNIVIINERQKKLEEDKVSINHKNVMNYEEEEENNEDRIIGPGSPSFREYCNDSDLVDTSFCSDSVDRRISAVDSNDCDSGESTKNSSDDDSTKPRNDKSVNSNKENEKKERRGLGFRNVMNKGKGRGKKKMM</sequence>
<accession>A0A1S2XQM2</accession>
<feature type="region of interest" description="Disordered" evidence="1">
    <location>
        <begin position="149"/>
        <end position="209"/>
    </location>
</feature>
<dbReference type="KEGG" id="cam:101501350"/>
<dbReference type="OrthoDB" id="1429276at2759"/>
<dbReference type="AlphaFoldDB" id="A0A1S2XQM2"/>
<protein>
    <submittedName>
        <fullName evidence="3">Uncharacterized protein LOC101501350</fullName>
    </submittedName>
</protein>
<keyword evidence="2" id="KW-1185">Reference proteome</keyword>
<organism evidence="2 3">
    <name type="scientific">Cicer arietinum</name>
    <name type="common">Chickpea</name>
    <name type="synonym">Garbanzo</name>
    <dbReference type="NCBI Taxonomy" id="3827"/>
    <lineage>
        <taxon>Eukaryota</taxon>
        <taxon>Viridiplantae</taxon>
        <taxon>Streptophyta</taxon>
        <taxon>Embryophyta</taxon>
        <taxon>Tracheophyta</taxon>
        <taxon>Spermatophyta</taxon>
        <taxon>Magnoliopsida</taxon>
        <taxon>eudicotyledons</taxon>
        <taxon>Gunneridae</taxon>
        <taxon>Pentapetalae</taxon>
        <taxon>rosids</taxon>
        <taxon>fabids</taxon>
        <taxon>Fabales</taxon>
        <taxon>Fabaceae</taxon>
        <taxon>Papilionoideae</taxon>
        <taxon>50 kb inversion clade</taxon>
        <taxon>NPAAA clade</taxon>
        <taxon>Hologalegina</taxon>
        <taxon>IRL clade</taxon>
        <taxon>Cicereae</taxon>
        <taxon>Cicer</taxon>
    </lineage>
</organism>
<dbReference type="PaxDb" id="3827-XP_004492995.1"/>
<proteinExistence type="predicted"/>
<feature type="compositionally biased region" description="Basic and acidic residues" evidence="1">
    <location>
        <begin position="163"/>
        <end position="190"/>
    </location>
</feature>
<name>A0A1S2XQM2_CICAR</name>
<dbReference type="RefSeq" id="XP_004492995.1">
    <property type="nucleotide sequence ID" value="XM_004492938.3"/>
</dbReference>
<dbReference type="GeneID" id="101501350"/>
<reference evidence="2" key="1">
    <citation type="journal article" date="2013" name="Nat. Biotechnol.">
        <title>Draft genome sequence of chickpea (Cicer arietinum) provides a resource for trait improvement.</title>
        <authorList>
            <person name="Varshney R.K."/>
            <person name="Song C."/>
            <person name="Saxena R.K."/>
            <person name="Azam S."/>
            <person name="Yu S."/>
            <person name="Sharpe A.G."/>
            <person name="Cannon S."/>
            <person name="Baek J."/>
            <person name="Rosen B.D."/>
            <person name="Tar'an B."/>
            <person name="Millan T."/>
            <person name="Zhang X."/>
            <person name="Ramsay L.D."/>
            <person name="Iwata A."/>
            <person name="Wang Y."/>
            <person name="Nelson W."/>
            <person name="Farmer A.D."/>
            <person name="Gaur P.M."/>
            <person name="Soderlund C."/>
            <person name="Penmetsa R.V."/>
            <person name="Xu C."/>
            <person name="Bharti A.K."/>
            <person name="He W."/>
            <person name="Winter P."/>
            <person name="Zhao S."/>
            <person name="Hane J.K."/>
            <person name="Carrasquilla-Garcia N."/>
            <person name="Condie J.A."/>
            <person name="Upadhyaya H.D."/>
            <person name="Luo M.C."/>
            <person name="Thudi M."/>
            <person name="Gowda C.L."/>
            <person name="Singh N.P."/>
            <person name="Lichtenzveig J."/>
            <person name="Gali K.K."/>
            <person name="Rubio J."/>
            <person name="Nadarajan N."/>
            <person name="Dolezel J."/>
            <person name="Bansal K.C."/>
            <person name="Xu X."/>
            <person name="Edwards D."/>
            <person name="Zhang G."/>
            <person name="Kahl G."/>
            <person name="Gil J."/>
            <person name="Singh K.B."/>
            <person name="Datta S.K."/>
            <person name="Jackson S.A."/>
            <person name="Wang J."/>
            <person name="Cook D.R."/>
        </authorList>
    </citation>
    <scope>NUCLEOTIDE SEQUENCE [LARGE SCALE GENOMIC DNA]</scope>
    <source>
        <strain evidence="2">cv. CDC Frontier</strain>
    </source>
</reference>
<gene>
    <name evidence="3" type="primary">LOC101501350</name>
</gene>
<evidence type="ECO:0000256" key="1">
    <source>
        <dbReference type="SAM" id="MobiDB-lite"/>
    </source>
</evidence>
<evidence type="ECO:0000313" key="3">
    <source>
        <dbReference type="RefSeq" id="XP_004492995.1"/>
    </source>
</evidence>
<reference evidence="3" key="2">
    <citation type="submission" date="2025-08" db="UniProtKB">
        <authorList>
            <consortium name="RefSeq"/>
        </authorList>
    </citation>
    <scope>IDENTIFICATION</scope>
    <source>
        <tissue evidence="3">Etiolated seedlings</tissue>
    </source>
</reference>
<evidence type="ECO:0000313" key="2">
    <source>
        <dbReference type="Proteomes" id="UP000087171"/>
    </source>
</evidence>
<feature type="compositionally biased region" description="Basic residues" evidence="1">
    <location>
        <begin position="200"/>
        <end position="209"/>
    </location>
</feature>
<dbReference type="Proteomes" id="UP000087171">
    <property type="component" value="Chromosome Ca3"/>
</dbReference>